<reference evidence="4 5" key="1">
    <citation type="submission" date="2021-03" db="EMBL/GenBank/DDBJ databases">
        <title>Sequencing the genomes of 1000 actinobacteria strains.</title>
        <authorList>
            <person name="Klenk H.-P."/>
        </authorList>
    </citation>
    <scope>NUCLEOTIDE SEQUENCE [LARGE SCALE GENOMIC DNA]</scope>
    <source>
        <strain evidence="4 5">DSM 15454</strain>
    </source>
</reference>
<dbReference type="SUPFAM" id="SSF103088">
    <property type="entry name" value="OmpA-like"/>
    <property type="match status" value="1"/>
</dbReference>
<keyword evidence="1" id="KW-0472">Membrane</keyword>
<keyword evidence="5" id="KW-1185">Reference proteome</keyword>
<protein>
    <submittedName>
        <fullName evidence="4">Outer membrane protein OmpA-like peptidoglycan-associated protein</fullName>
    </submittedName>
</protein>
<gene>
    <name evidence="4" type="ORF">JOF46_001122</name>
</gene>
<dbReference type="CDD" id="cd07185">
    <property type="entry name" value="OmpA_C-like"/>
    <property type="match status" value="1"/>
</dbReference>
<dbReference type="Gene3D" id="3.30.1330.60">
    <property type="entry name" value="OmpA-like domain"/>
    <property type="match status" value="1"/>
</dbReference>
<dbReference type="InterPro" id="IPR036737">
    <property type="entry name" value="OmpA-like_sf"/>
</dbReference>
<evidence type="ECO:0000313" key="5">
    <source>
        <dbReference type="Proteomes" id="UP000766570"/>
    </source>
</evidence>
<sequence>MTATPRRIAAVALLAAVLGLQLVPAQAAGTGPQDLPEPTGEMLDKSVRAWDPAGSVRIWDLSGSVKDVDEVKTKGKETTISLSTDILFTPDSSTLPDSVSAKVEALVAKVPRGASVKVNGHTDSVKGTIDNKVLSTDRAKAVAAVLKKVRPDLELKVKGLAATEPAVREDADDPSSFAANRRVEIIFAN</sequence>
<evidence type="ECO:0000313" key="4">
    <source>
        <dbReference type="EMBL" id="MBP2373210.1"/>
    </source>
</evidence>
<organism evidence="4 5">
    <name type="scientific">Paeniglutamicibacter psychrophenolicus</name>
    <dbReference type="NCBI Taxonomy" id="257454"/>
    <lineage>
        <taxon>Bacteria</taxon>
        <taxon>Bacillati</taxon>
        <taxon>Actinomycetota</taxon>
        <taxon>Actinomycetes</taxon>
        <taxon>Micrococcales</taxon>
        <taxon>Micrococcaceae</taxon>
        <taxon>Paeniglutamicibacter</taxon>
    </lineage>
</organism>
<evidence type="ECO:0000256" key="2">
    <source>
        <dbReference type="SAM" id="SignalP"/>
    </source>
</evidence>
<dbReference type="PANTHER" id="PTHR30329">
    <property type="entry name" value="STATOR ELEMENT OF FLAGELLAR MOTOR COMPLEX"/>
    <property type="match status" value="1"/>
</dbReference>
<feature type="signal peptide" evidence="2">
    <location>
        <begin position="1"/>
        <end position="27"/>
    </location>
</feature>
<dbReference type="Proteomes" id="UP000766570">
    <property type="component" value="Unassembled WGS sequence"/>
</dbReference>
<accession>A0ABS4WAK8</accession>
<feature type="domain" description="OmpA-like" evidence="3">
    <location>
        <begin position="75"/>
        <end position="189"/>
    </location>
</feature>
<proteinExistence type="predicted"/>
<dbReference type="PROSITE" id="PS51123">
    <property type="entry name" value="OMPA_2"/>
    <property type="match status" value="1"/>
</dbReference>
<dbReference type="RefSeq" id="WP_209906418.1">
    <property type="nucleotide sequence ID" value="NZ_BAAAMI010000019.1"/>
</dbReference>
<dbReference type="InterPro" id="IPR006665">
    <property type="entry name" value="OmpA-like"/>
</dbReference>
<evidence type="ECO:0000256" key="1">
    <source>
        <dbReference type="PROSITE-ProRule" id="PRU00473"/>
    </source>
</evidence>
<dbReference type="PANTHER" id="PTHR30329:SF21">
    <property type="entry name" value="LIPOPROTEIN YIAD-RELATED"/>
    <property type="match status" value="1"/>
</dbReference>
<dbReference type="EMBL" id="JAGIOE010000001">
    <property type="protein sequence ID" value="MBP2373210.1"/>
    <property type="molecule type" value="Genomic_DNA"/>
</dbReference>
<feature type="chain" id="PRO_5047212214" evidence="2">
    <location>
        <begin position="28"/>
        <end position="189"/>
    </location>
</feature>
<name>A0ABS4WAK8_9MICC</name>
<dbReference type="Pfam" id="PF00691">
    <property type="entry name" value="OmpA"/>
    <property type="match status" value="1"/>
</dbReference>
<keyword evidence="2" id="KW-0732">Signal</keyword>
<dbReference type="InterPro" id="IPR050330">
    <property type="entry name" value="Bact_OuterMem_StrucFunc"/>
</dbReference>
<evidence type="ECO:0000259" key="3">
    <source>
        <dbReference type="PROSITE" id="PS51123"/>
    </source>
</evidence>
<comment type="caution">
    <text evidence="4">The sequence shown here is derived from an EMBL/GenBank/DDBJ whole genome shotgun (WGS) entry which is preliminary data.</text>
</comment>